<feature type="transmembrane region" description="Helical" evidence="1">
    <location>
        <begin position="12"/>
        <end position="31"/>
    </location>
</feature>
<dbReference type="Pfam" id="PF07853">
    <property type="entry name" value="DUF1648"/>
    <property type="match status" value="1"/>
</dbReference>
<feature type="transmembrane region" description="Helical" evidence="1">
    <location>
        <begin position="115"/>
        <end position="137"/>
    </location>
</feature>
<feature type="transmembrane region" description="Helical" evidence="1">
    <location>
        <begin position="149"/>
        <end position="170"/>
    </location>
</feature>
<evidence type="ECO:0000313" key="3">
    <source>
        <dbReference type="EMBL" id="MEB8338139.1"/>
    </source>
</evidence>
<gene>
    <name evidence="3" type="ORF">OKJ99_11590</name>
</gene>
<dbReference type="EMBL" id="JAOZYC010000093">
    <property type="protein sequence ID" value="MEB8338139.1"/>
    <property type="molecule type" value="Genomic_DNA"/>
</dbReference>
<keyword evidence="1" id="KW-1133">Transmembrane helix</keyword>
<evidence type="ECO:0000259" key="2">
    <source>
        <dbReference type="Pfam" id="PF07853"/>
    </source>
</evidence>
<comment type="caution">
    <text evidence="3">The sequence shown here is derived from an EMBL/GenBank/DDBJ whole genome shotgun (WGS) entry which is preliminary data.</text>
</comment>
<proteinExistence type="predicted"/>
<keyword evidence="1" id="KW-0812">Transmembrane</keyword>
<dbReference type="InterPro" id="IPR012867">
    <property type="entry name" value="DUF1648"/>
</dbReference>
<dbReference type="RefSeq" id="WP_326015898.1">
    <property type="nucleotide sequence ID" value="NZ_JAOZYC010000093.1"/>
</dbReference>
<feature type="domain" description="DUF1648" evidence="2">
    <location>
        <begin position="23"/>
        <end position="66"/>
    </location>
</feature>
<protein>
    <submittedName>
        <fullName evidence="3">DUF1648 domain-containing protein</fullName>
    </submittedName>
</protein>
<accession>A0ABU6F2A8</accession>
<organism evidence="3 4">
    <name type="scientific">Streptomyces endophyticus</name>
    <dbReference type="NCBI Taxonomy" id="714166"/>
    <lineage>
        <taxon>Bacteria</taxon>
        <taxon>Bacillati</taxon>
        <taxon>Actinomycetota</taxon>
        <taxon>Actinomycetes</taxon>
        <taxon>Kitasatosporales</taxon>
        <taxon>Streptomycetaceae</taxon>
        <taxon>Streptomyces</taxon>
    </lineage>
</organism>
<evidence type="ECO:0000313" key="4">
    <source>
        <dbReference type="Proteomes" id="UP001354931"/>
    </source>
</evidence>
<keyword evidence="4" id="KW-1185">Reference proteome</keyword>
<dbReference type="Proteomes" id="UP001354931">
    <property type="component" value="Unassembled WGS sequence"/>
</dbReference>
<reference evidence="3 4" key="1">
    <citation type="submission" date="2022-10" db="EMBL/GenBank/DDBJ databases">
        <authorList>
            <person name="Xie J."/>
            <person name="Shen N."/>
        </authorList>
    </citation>
    <scope>NUCLEOTIDE SEQUENCE [LARGE SCALE GENOMIC DNA]</scope>
    <source>
        <strain evidence="3 4">YIM65594</strain>
    </source>
</reference>
<sequence>MPEASYTPPRFPWAWLAASVSLMAGMVAWGLTVYPRLPARIPQHIGGGGVDAWTDKSVGSAFMLVFVYVGVTALLSVTAALLLRVTPASELPDGEPRFAITGSQRPATRTGARRMAVAVLVTNFGVGLSFVVCHLVQWRTTVAAEVPWWFFVGILAPILGGATLTAAVGLQDRRAGNRLRTAAGSAHSARSIGT</sequence>
<name>A0ABU6F2A8_9ACTN</name>
<feature type="transmembrane region" description="Helical" evidence="1">
    <location>
        <begin position="61"/>
        <end position="83"/>
    </location>
</feature>
<keyword evidence="1" id="KW-0472">Membrane</keyword>
<evidence type="ECO:0000256" key="1">
    <source>
        <dbReference type="SAM" id="Phobius"/>
    </source>
</evidence>